<dbReference type="OrthoDB" id="5386330at2759"/>
<dbReference type="Pfam" id="PF00172">
    <property type="entry name" value="Zn_clus"/>
    <property type="match status" value="1"/>
</dbReference>
<accession>A0A9P8VY97</accession>
<dbReference type="PROSITE" id="PS50048">
    <property type="entry name" value="ZN2_CY6_FUNGAL_2"/>
    <property type="match status" value="1"/>
</dbReference>
<reference evidence="4 5" key="1">
    <citation type="journal article" date="2021" name="Nat. Commun.">
        <title>Genetic determinants of endophytism in the Arabidopsis root mycobiome.</title>
        <authorList>
            <person name="Mesny F."/>
            <person name="Miyauchi S."/>
            <person name="Thiergart T."/>
            <person name="Pickel B."/>
            <person name="Atanasova L."/>
            <person name="Karlsson M."/>
            <person name="Huettel B."/>
            <person name="Barry K.W."/>
            <person name="Haridas S."/>
            <person name="Chen C."/>
            <person name="Bauer D."/>
            <person name="Andreopoulos W."/>
            <person name="Pangilinan J."/>
            <person name="LaButti K."/>
            <person name="Riley R."/>
            <person name="Lipzen A."/>
            <person name="Clum A."/>
            <person name="Drula E."/>
            <person name="Henrissat B."/>
            <person name="Kohler A."/>
            <person name="Grigoriev I.V."/>
            <person name="Martin F.M."/>
            <person name="Hacquard S."/>
        </authorList>
    </citation>
    <scope>NUCLEOTIDE SEQUENCE [LARGE SCALE GENOMIC DNA]</scope>
    <source>
        <strain evidence="4 5">MPI-CAGE-CH-0241</strain>
    </source>
</reference>
<dbReference type="CDD" id="cd00067">
    <property type="entry name" value="GAL4"/>
    <property type="match status" value="1"/>
</dbReference>
<dbReference type="PANTHER" id="PTHR37534">
    <property type="entry name" value="TRANSCRIPTIONAL ACTIVATOR PROTEIN UGA3"/>
    <property type="match status" value="1"/>
</dbReference>
<dbReference type="GO" id="GO:0008270">
    <property type="term" value="F:zinc ion binding"/>
    <property type="evidence" value="ECO:0007669"/>
    <property type="project" value="InterPro"/>
</dbReference>
<dbReference type="InterPro" id="IPR036864">
    <property type="entry name" value="Zn2-C6_fun-type_DNA-bd_sf"/>
</dbReference>
<comment type="subcellular location">
    <subcellularLocation>
        <location evidence="1">Nucleus</location>
    </subcellularLocation>
</comment>
<dbReference type="GO" id="GO:0045944">
    <property type="term" value="P:positive regulation of transcription by RNA polymerase II"/>
    <property type="evidence" value="ECO:0007669"/>
    <property type="project" value="TreeGrafter"/>
</dbReference>
<feature type="domain" description="Zn(2)-C6 fungal-type" evidence="3">
    <location>
        <begin position="6"/>
        <end position="34"/>
    </location>
</feature>
<dbReference type="Proteomes" id="UP000777438">
    <property type="component" value="Unassembled WGS sequence"/>
</dbReference>
<dbReference type="AlphaFoldDB" id="A0A9P8VY97"/>
<proteinExistence type="predicted"/>
<evidence type="ECO:0000259" key="3">
    <source>
        <dbReference type="PROSITE" id="PS50048"/>
    </source>
</evidence>
<dbReference type="InterPro" id="IPR001138">
    <property type="entry name" value="Zn2Cys6_DnaBD"/>
</dbReference>
<dbReference type="PANTHER" id="PTHR37534:SF48">
    <property type="entry name" value="FINGER DOMAIN PROTEIN, PUTATIVE-RELATED"/>
    <property type="match status" value="1"/>
</dbReference>
<evidence type="ECO:0000256" key="2">
    <source>
        <dbReference type="ARBA" id="ARBA00023242"/>
    </source>
</evidence>
<dbReference type="EMBL" id="JAGPYM010000020">
    <property type="protein sequence ID" value="KAH6884496.1"/>
    <property type="molecule type" value="Genomic_DNA"/>
</dbReference>
<dbReference type="GO" id="GO:0000976">
    <property type="term" value="F:transcription cis-regulatory region binding"/>
    <property type="evidence" value="ECO:0007669"/>
    <property type="project" value="TreeGrafter"/>
</dbReference>
<protein>
    <submittedName>
        <fullName evidence="4">Fungal-specific transcription factor domain-containing protein</fullName>
    </submittedName>
</protein>
<name>A0A9P8VY97_9HYPO</name>
<dbReference type="GO" id="GO:0000981">
    <property type="term" value="F:DNA-binding transcription factor activity, RNA polymerase II-specific"/>
    <property type="evidence" value="ECO:0007669"/>
    <property type="project" value="InterPro"/>
</dbReference>
<gene>
    <name evidence="4" type="ORF">B0T10DRAFT_131264</name>
</gene>
<sequence>MADPKPCWECLKKRLACDFTRPACRKCRLRNTECPGYGKKPLKWLEPGQTRSKGRRAKNESNIIRLCLKDTSETSTVVEAIKYYNNHICPDLEVVGPAGISESPFFVQFASASDLPASIRQTMVSIALAHRILQFEPGFESDRATLSTRLQIHRGGAIKELAREVKACSEANIATLAAVLTFLFAEIQQCLSPNWRLHCNAAHAIMDTMGGMPMLILSQPFLRHLLRYFVLIEVLGSTTSPNVEPDKARRQLEIISLLPHLYGDGLSTVLPWLGGPPPELVQHLILINYWRSRTAESISCQNPQRYSPLELLDRVVSFSVEDWVSGIHRKQHTGDVKMDSERLPLGLGGWEKLPYIFQSSVVLYCISSLFDSDSTPCTLPDTANERVGHIGIGALRRTHRDALLRDLKDLASPSQAQLRKAVLWPLVMAGIEVDATDTASKVFILSELSWMSKTLGTASPLIAKEYLEKLWASSGAKCWNDLFDRCYVFAM</sequence>
<evidence type="ECO:0000313" key="4">
    <source>
        <dbReference type="EMBL" id="KAH6884496.1"/>
    </source>
</evidence>
<dbReference type="GO" id="GO:0005634">
    <property type="term" value="C:nucleus"/>
    <property type="evidence" value="ECO:0007669"/>
    <property type="project" value="UniProtKB-SubCell"/>
</dbReference>
<evidence type="ECO:0000256" key="1">
    <source>
        <dbReference type="ARBA" id="ARBA00004123"/>
    </source>
</evidence>
<dbReference type="Pfam" id="PF11951">
    <property type="entry name" value="Fungal_trans_2"/>
    <property type="match status" value="1"/>
</dbReference>
<comment type="caution">
    <text evidence="4">The sequence shown here is derived from an EMBL/GenBank/DDBJ whole genome shotgun (WGS) entry which is preliminary data.</text>
</comment>
<evidence type="ECO:0000313" key="5">
    <source>
        <dbReference type="Proteomes" id="UP000777438"/>
    </source>
</evidence>
<keyword evidence="2" id="KW-0539">Nucleus</keyword>
<dbReference type="SUPFAM" id="SSF57701">
    <property type="entry name" value="Zn2/Cys6 DNA-binding domain"/>
    <property type="match status" value="1"/>
</dbReference>
<organism evidence="4 5">
    <name type="scientific">Thelonectria olida</name>
    <dbReference type="NCBI Taxonomy" id="1576542"/>
    <lineage>
        <taxon>Eukaryota</taxon>
        <taxon>Fungi</taxon>
        <taxon>Dikarya</taxon>
        <taxon>Ascomycota</taxon>
        <taxon>Pezizomycotina</taxon>
        <taxon>Sordariomycetes</taxon>
        <taxon>Hypocreomycetidae</taxon>
        <taxon>Hypocreales</taxon>
        <taxon>Nectriaceae</taxon>
        <taxon>Thelonectria</taxon>
    </lineage>
</organism>
<dbReference type="InterPro" id="IPR021858">
    <property type="entry name" value="Fun_TF"/>
</dbReference>
<keyword evidence="5" id="KW-1185">Reference proteome</keyword>